<evidence type="ECO:0000313" key="1">
    <source>
        <dbReference type="EMBL" id="CAI8053460.1"/>
    </source>
</evidence>
<accession>A0AA35TS93</accession>
<proteinExistence type="predicted"/>
<organism evidence="1 2">
    <name type="scientific">Geodia barretti</name>
    <name type="common">Barrett's horny sponge</name>
    <dbReference type="NCBI Taxonomy" id="519541"/>
    <lineage>
        <taxon>Eukaryota</taxon>
        <taxon>Metazoa</taxon>
        <taxon>Porifera</taxon>
        <taxon>Demospongiae</taxon>
        <taxon>Heteroscleromorpha</taxon>
        <taxon>Tetractinellida</taxon>
        <taxon>Astrophorina</taxon>
        <taxon>Geodiidae</taxon>
        <taxon>Geodia</taxon>
    </lineage>
</organism>
<sequence>MENQLFDSKGQNKAKFKGLWINNSQFF</sequence>
<reference evidence="1" key="1">
    <citation type="submission" date="2023-03" db="EMBL/GenBank/DDBJ databases">
        <authorList>
            <person name="Steffen K."/>
            <person name="Cardenas P."/>
        </authorList>
    </citation>
    <scope>NUCLEOTIDE SEQUENCE</scope>
</reference>
<dbReference type="Proteomes" id="UP001174909">
    <property type="component" value="Unassembled WGS sequence"/>
</dbReference>
<keyword evidence="2" id="KW-1185">Reference proteome</keyword>
<evidence type="ECO:0000313" key="2">
    <source>
        <dbReference type="Proteomes" id="UP001174909"/>
    </source>
</evidence>
<protein>
    <submittedName>
        <fullName evidence="1">Uncharacterized protein</fullName>
    </submittedName>
</protein>
<gene>
    <name evidence="1" type="ORF">GBAR_LOCUS29232</name>
</gene>
<dbReference type="EMBL" id="CASHTH010004095">
    <property type="protein sequence ID" value="CAI8053460.1"/>
    <property type="molecule type" value="Genomic_DNA"/>
</dbReference>
<name>A0AA35TS93_GEOBA</name>
<comment type="caution">
    <text evidence="1">The sequence shown here is derived from an EMBL/GenBank/DDBJ whole genome shotgun (WGS) entry which is preliminary data.</text>
</comment>
<dbReference type="AlphaFoldDB" id="A0AA35TS93"/>